<comment type="caution">
    <text evidence="2">The sequence shown here is derived from an EMBL/GenBank/DDBJ whole genome shotgun (WGS) entry which is preliminary data.</text>
</comment>
<reference evidence="2" key="1">
    <citation type="submission" date="2020-06" db="EMBL/GenBank/DDBJ databases">
        <authorList>
            <person name="Li T."/>
            <person name="Hu X."/>
            <person name="Zhang T."/>
            <person name="Song X."/>
            <person name="Zhang H."/>
            <person name="Dai N."/>
            <person name="Sheng W."/>
            <person name="Hou X."/>
            <person name="Wei L."/>
        </authorList>
    </citation>
    <scope>NUCLEOTIDE SEQUENCE</scope>
    <source>
        <strain evidence="2">G01</strain>
        <tissue evidence="2">Leaf</tissue>
    </source>
</reference>
<dbReference type="EMBL" id="JACGWK010000015">
    <property type="protein sequence ID" value="KAL0313831.1"/>
    <property type="molecule type" value="Genomic_DNA"/>
</dbReference>
<organism evidence="2">
    <name type="scientific">Sesamum angustifolium</name>
    <dbReference type="NCBI Taxonomy" id="2727405"/>
    <lineage>
        <taxon>Eukaryota</taxon>
        <taxon>Viridiplantae</taxon>
        <taxon>Streptophyta</taxon>
        <taxon>Embryophyta</taxon>
        <taxon>Tracheophyta</taxon>
        <taxon>Spermatophyta</taxon>
        <taxon>Magnoliopsida</taxon>
        <taxon>eudicotyledons</taxon>
        <taxon>Gunneridae</taxon>
        <taxon>Pentapetalae</taxon>
        <taxon>asterids</taxon>
        <taxon>lamiids</taxon>
        <taxon>Lamiales</taxon>
        <taxon>Pedaliaceae</taxon>
        <taxon>Sesamum</taxon>
    </lineage>
</organism>
<sequence length="66" mass="7339">MTILANKVAPIYDNAVTELFDNLFIRRVRYLRGYWSSRPDVDGEESDPTCDNEPPLPPDLGGDGGV</sequence>
<evidence type="ECO:0000313" key="2">
    <source>
        <dbReference type="EMBL" id="KAL0313831.1"/>
    </source>
</evidence>
<accession>A0AAW2L3H9</accession>
<protein>
    <submittedName>
        <fullName evidence="2">Uncharacterized protein</fullName>
    </submittedName>
</protein>
<reference evidence="2" key="2">
    <citation type="journal article" date="2024" name="Plant">
        <title>Genomic evolution and insights into agronomic trait innovations of Sesamum species.</title>
        <authorList>
            <person name="Miao H."/>
            <person name="Wang L."/>
            <person name="Qu L."/>
            <person name="Liu H."/>
            <person name="Sun Y."/>
            <person name="Le M."/>
            <person name="Wang Q."/>
            <person name="Wei S."/>
            <person name="Zheng Y."/>
            <person name="Lin W."/>
            <person name="Duan Y."/>
            <person name="Cao H."/>
            <person name="Xiong S."/>
            <person name="Wang X."/>
            <person name="Wei L."/>
            <person name="Li C."/>
            <person name="Ma Q."/>
            <person name="Ju M."/>
            <person name="Zhao R."/>
            <person name="Li G."/>
            <person name="Mu C."/>
            <person name="Tian Q."/>
            <person name="Mei H."/>
            <person name="Zhang T."/>
            <person name="Gao T."/>
            <person name="Zhang H."/>
        </authorList>
    </citation>
    <scope>NUCLEOTIDE SEQUENCE</scope>
    <source>
        <strain evidence="2">G01</strain>
    </source>
</reference>
<gene>
    <name evidence="2" type="ORF">Sangu_2227500</name>
</gene>
<dbReference type="AlphaFoldDB" id="A0AAW2L3H9"/>
<proteinExistence type="predicted"/>
<feature type="region of interest" description="Disordered" evidence="1">
    <location>
        <begin position="37"/>
        <end position="66"/>
    </location>
</feature>
<evidence type="ECO:0000256" key="1">
    <source>
        <dbReference type="SAM" id="MobiDB-lite"/>
    </source>
</evidence>
<name>A0AAW2L3H9_9LAMI</name>